<protein>
    <submittedName>
        <fullName evidence="1">Uncharacterized protein</fullName>
    </submittedName>
</protein>
<reference evidence="2" key="1">
    <citation type="submission" date="2015-05" db="EMBL/GenBank/DDBJ databases">
        <title>Draft genome sequencing of a biphenyl-degrading bacterium, Pseudomonas balearica KF707 (=NBRC110670).</title>
        <authorList>
            <person name="Kimura N."/>
            <person name="Hirose J."/>
            <person name="Watanabe T."/>
            <person name="Suenaga H."/>
            <person name="Fujihara H."/>
            <person name="Noguchi M."/>
            <person name="Hashimoto M."/>
            <person name="Shimodaira J."/>
            <person name="Tsuchikane K."/>
            <person name="Hosoyama A."/>
            <person name="Yamazoe A."/>
            <person name="Fujita N."/>
            <person name="Furukawa K."/>
        </authorList>
    </citation>
    <scope>NUCLEOTIDE SEQUENCE [LARGE SCALE GENOMIC DNA]</scope>
    <source>
        <strain evidence="2">DSM 10086 / NBRC 110670 / KF707</strain>
    </source>
</reference>
<reference evidence="1 2" key="2">
    <citation type="journal article" date="2017" name="Int. J. Syst. Evol. Microbiol.">
        <title>Pseudomonas furukawaii sp. nov., a polychlorinated biphenyl-degrading bacterium isolated from biphenyl-contaminated soil in Japan.</title>
        <authorList>
            <person name="Kimura N."/>
            <person name="Watanabe T."/>
            <person name="Suenaga H."/>
            <person name="Fujihara H."/>
            <person name="Futagami T."/>
            <person name="Goto M."/>
            <person name="Hanada S."/>
            <person name="Hirose J."/>
        </authorList>
    </citation>
    <scope>NUCLEOTIDE SEQUENCE [LARGE SCALE GENOMIC DNA]</scope>
    <source>
        <strain evidence="2">DSM 10086 / NBRC 110670 / KF707</strain>
    </source>
</reference>
<proteinExistence type="predicted"/>
<evidence type="ECO:0000313" key="2">
    <source>
        <dbReference type="Proteomes" id="UP000218554"/>
    </source>
</evidence>
<dbReference type="AlphaFoldDB" id="A0AAD1BY65"/>
<accession>A0AAD1BY65</accession>
<organism evidence="1 2">
    <name type="scientific">Metapseudomonas furukawaii</name>
    <name type="common">Pseudomonas furukawaii</name>
    <dbReference type="NCBI Taxonomy" id="1149133"/>
    <lineage>
        <taxon>Bacteria</taxon>
        <taxon>Pseudomonadati</taxon>
        <taxon>Pseudomonadota</taxon>
        <taxon>Gammaproteobacteria</taxon>
        <taxon>Pseudomonadales</taxon>
        <taxon>Pseudomonadaceae</taxon>
        <taxon>Metapseudomonas</taxon>
    </lineage>
</organism>
<evidence type="ECO:0000313" key="1">
    <source>
        <dbReference type="EMBL" id="BAU73367.1"/>
    </source>
</evidence>
<gene>
    <name evidence="1" type="ORF">KF707C_16790</name>
</gene>
<dbReference type="KEGG" id="pfuw:KF707C_16790"/>
<dbReference type="Proteomes" id="UP000218554">
    <property type="component" value="Chromosome"/>
</dbReference>
<sequence>MPEVNGTVGIGKGACHEDLAGLGHGAGLPDMKRREVGNYKGAPRFFHARRTQRRGARVG</sequence>
<name>A0AAD1BY65_METFU</name>
<dbReference type="EMBL" id="AP014862">
    <property type="protein sequence ID" value="BAU73367.1"/>
    <property type="molecule type" value="Genomic_DNA"/>
</dbReference>
<keyword evidence="2" id="KW-1185">Reference proteome</keyword>